<dbReference type="SUPFAM" id="SSF50939">
    <property type="entry name" value="Sialidases"/>
    <property type="match status" value="1"/>
</dbReference>
<dbReference type="Pfam" id="PF14870">
    <property type="entry name" value="PSII_BNR"/>
    <property type="match status" value="1"/>
</dbReference>
<dbReference type="GO" id="GO:0015979">
    <property type="term" value="P:photosynthesis"/>
    <property type="evidence" value="ECO:0007669"/>
    <property type="project" value="UniProtKB-KW"/>
</dbReference>
<keyword evidence="2" id="KW-0604">Photosystem II</keyword>
<dbReference type="CDD" id="cd15482">
    <property type="entry name" value="Sialidase_non-viral"/>
    <property type="match status" value="1"/>
</dbReference>
<keyword evidence="3" id="KW-0732">Signal</keyword>
<name>A0A1I1GLU3_9GAMM</name>
<dbReference type="PANTHER" id="PTHR47199:SF2">
    <property type="entry name" value="PHOTOSYSTEM II STABILITY_ASSEMBLY FACTOR HCF136, CHLOROPLASTIC"/>
    <property type="match status" value="1"/>
</dbReference>
<keyword evidence="6" id="KW-1185">Reference proteome</keyword>
<dbReference type="InterPro" id="IPR015943">
    <property type="entry name" value="WD40/YVTN_repeat-like_dom_sf"/>
</dbReference>
<reference evidence="5 6" key="1">
    <citation type="submission" date="2016-10" db="EMBL/GenBank/DDBJ databases">
        <authorList>
            <person name="de Groot N.N."/>
        </authorList>
    </citation>
    <scope>NUCLEOTIDE SEQUENCE [LARGE SCALE GENOMIC DNA]</scope>
    <source>
        <strain evidence="5 6">DSM 18438</strain>
    </source>
</reference>
<dbReference type="GO" id="GO:0009523">
    <property type="term" value="C:photosystem II"/>
    <property type="evidence" value="ECO:0007669"/>
    <property type="project" value="UniProtKB-KW"/>
</dbReference>
<evidence type="ECO:0000313" key="5">
    <source>
        <dbReference type="EMBL" id="SFC12747.1"/>
    </source>
</evidence>
<feature type="chain" id="PRO_5011778462" description="Photosynthesis system II assembly factor Ycf48/Hcf136-like domain-containing protein" evidence="3">
    <location>
        <begin position="24"/>
        <end position="371"/>
    </location>
</feature>
<organism evidence="5 6">
    <name type="scientific">Marinospirillum celere</name>
    <dbReference type="NCBI Taxonomy" id="1122252"/>
    <lineage>
        <taxon>Bacteria</taxon>
        <taxon>Pseudomonadati</taxon>
        <taxon>Pseudomonadota</taxon>
        <taxon>Gammaproteobacteria</taxon>
        <taxon>Oceanospirillales</taxon>
        <taxon>Oceanospirillaceae</taxon>
        <taxon>Marinospirillum</taxon>
    </lineage>
</organism>
<evidence type="ECO:0000256" key="2">
    <source>
        <dbReference type="ARBA" id="ARBA00023276"/>
    </source>
</evidence>
<dbReference type="RefSeq" id="WP_091961511.1">
    <property type="nucleotide sequence ID" value="NZ_FOLH01000003.1"/>
</dbReference>
<evidence type="ECO:0000256" key="1">
    <source>
        <dbReference type="ARBA" id="ARBA00022531"/>
    </source>
</evidence>
<dbReference type="Gene3D" id="2.130.10.10">
    <property type="entry name" value="YVTN repeat-like/Quinoprotein amine dehydrogenase"/>
    <property type="match status" value="1"/>
</dbReference>
<evidence type="ECO:0000259" key="4">
    <source>
        <dbReference type="Pfam" id="PF14870"/>
    </source>
</evidence>
<accession>A0A1I1GLU3</accession>
<dbReference type="InterPro" id="IPR028203">
    <property type="entry name" value="PSII_CF48-like_dom"/>
</dbReference>
<keyword evidence="1" id="KW-0602">Photosynthesis</keyword>
<protein>
    <recommendedName>
        <fullName evidence="4">Photosynthesis system II assembly factor Ycf48/Hcf136-like domain-containing protein</fullName>
    </recommendedName>
</protein>
<evidence type="ECO:0000313" key="6">
    <source>
        <dbReference type="Proteomes" id="UP000199058"/>
    </source>
</evidence>
<dbReference type="PANTHER" id="PTHR47199">
    <property type="entry name" value="PHOTOSYSTEM II STABILITY/ASSEMBLY FACTOR HCF136, CHLOROPLASTIC"/>
    <property type="match status" value="1"/>
</dbReference>
<dbReference type="STRING" id="1122252.SAMN05660443_1524"/>
<dbReference type="OrthoDB" id="9813892at2"/>
<feature type="domain" description="Photosynthesis system II assembly factor Ycf48/Hcf136-like" evidence="4">
    <location>
        <begin position="175"/>
        <end position="317"/>
    </location>
</feature>
<dbReference type="InterPro" id="IPR036278">
    <property type="entry name" value="Sialidase_sf"/>
</dbReference>
<evidence type="ECO:0000256" key="3">
    <source>
        <dbReference type="SAM" id="SignalP"/>
    </source>
</evidence>
<dbReference type="EMBL" id="FOLH01000003">
    <property type="protein sequence ID" value="SFC12747.1"/>
    <property type="molecule type" value="Genomic_DNA"/>
</dbReference>
<dbReference type="AlphaFoldDB" id="A0A1I1GLU3"/>
<proteinExistence type="predicted"/>
<dbReference type="Proteomes" id="UP000199058">
    <property type="component" value="Unassembled WGS sequence"/>
</dbReference>
<feature type="signal peptide" evidence="3">
    <location>
        <begin position="1"/>
        <end position="23"/>
    </location>
</feature>
<gene>
    <name evidence="5" type="ORF">SAMN05660443_1524</name>
</gene>
<sequence length="371" mass="40652">MWLTHRFSLTSLVAFFLSGVLIASNTQASDTLLRPALMSDKVTQSLLLDITSAGDRLVAVGERGHIIFRDPDQQWQQAQVPVIAHLTAVDFPTPQLGFAVGHEGIILRSEDAGESWELVHHELVVGPRRAQEKIPDAEAALEEAEEVGDLMDIEMLEMELDDLYFLAEADEVPPLLDIHFISSEQGFALGGYNLFLVTEDGGETWTSRKEALPNPEELHNNAIARDATGRLFIAGERGSIYRSEDQGLSWEDISPGYQGSLFSIFATRDGLLVTTGLRGNIFISRDGGETWMQPDNQAEQTLNGGLLMEDGQLLIIGQNGEYLIGNSDRLVHQTLPGRFSLQAVASQQGEIFAVGRGGVHRLPLLLPAASR</sequence>